<accession>A0A401NSM9</accession>
<feature type="compositionally biased region" description="Polar residues" evidence="1">
    <location>
        <begin position="20"/>
        <end position="33"/>
    </location>
</feature>
<reference evidence="2 3" key="1">
    <citation type="journal article" date="2018" name="Nat. Ecol. Evol.">
        <title>Shark genomes provide insights into elasmobranch evolution and the origin of vertebrates.</title>
        <authorList>
            <person name="Hara Y"/>
            <person name="Yamaguchi K"/>
            <person name="Onimaru K"/>
            <person name="Kadota M"/>
            <person name="Koyanagi M"/>
            <person name="Keeley SD"/>
            <person name="Tatsumi K"/>
            <person name="Tanaka K"/>
            <person name="Motone F"/>
            <person name="Kageyama Y"/>
            <person name="Nozu R"/>
            <person name="Adachi N"/>
            <person name="Nishimura O"/>
            <person name="Nakagawa R"/>
            <person name="Tanegashima C"/>
            <person name="Kiyatake I"/>
            <person name="Matsumoto R"/>
            <person name="Murakumo K"/>
            <person name="Nishida K"/>
            <person name="Terakita A"/>
            <person name="Kuratani S"/>
            <person name="Sato K"/>
            <person name="Hyodo S Kuraku.S."/>
        </authorList>
    </citation>
    <scope>NUCLEOTIDE SEQUENCE [LARGE SCALE GENOMIC DNA]</scope>
</reference>
<evidence type="ECO:0000313" key="2">
    <source>
        <dbReference type="EMBL" id="GCB63857.1"/>
    </source>
</evidence>
<feature type="compositionally biased region" description="Basic and acidic residues" evidence="1">
    <location>
        <begin position="34"/>
        <end position="46"/>
    </location>
</feature>
<evidence type="ECO:0000256" key="1">
    <source>
        <dbReference type="SAM" id="MobiDB-lite"/>
    </source>
</evidence>
<name>A0A401NSM9_SCYTO</name>
<sequence length="99" mass="10866">MSESVSEADDSTPTKEESNELGSTPSVSASTENAKGDTGPKPEKSKVVSSRNHSKRHKRNVKIKEKWGLLSPYLDTSELTNSSAEAGFPKFQETWLLKI</sequence>
<evidence type="ECO:0000313" key="3">
    <source>
        <dbReference type="Proteomes" id="UP000288216"/>
    </source>
</evidence>
<gene>
    <name evidence="2" type="ORF">scyTo_0013258</name>
</gene>
<feature type="compositionally biased region" description="Basic residues" evidence="1">
    <location>
        <begin position="52"/>
        <end position="61"/>
    </location>
</feature>
<keyword evidence="3" id="KW-1185">Reference proteome</keyword>
<dbReference type="Proteomes" id="UP000288216">
    <property type="component" value="Unassembled WGS sequence"/>
</dbReference>
<dbReference type="EMBL" id="BFAA01006703">
    <property type="protein sequence ID" value="GCB63857.1"/>
    <property type="molecule type" value="Genomic_DNA"/>
</dbReference>
<feature type="compositionally biased region" description="Acidic residues" evidence="1">
    <location>
        <begin position="1"/>
        <end position="10"/>
    </location>
</feature>
<feature type="non-terminal residue" evidence="2">
    <location>
        <position position="99"/>
    </location>
</feature>
<organism evidence="2 3">
    <name type="scientific">Scyliorhinus torazame</name>
    <name type="common">Cloudy catshark</name>
    <name type="synonym">Catulus torazame</name>
    <dbReference type="NCBI Taxonomy" id="75743"/>
    <lineage>
        <taxon>Eukaryota</taxon>
        <taxon>Metazoa</taxon>
        <taxon>Chordata</taxon>
        <taxon>Craniata</taxon>
        <taxon>Vertebrata</taxon>
        <taxon>Chondrichthyes</taxon>
        <taxon>Elasmobranchii</taxon>
        <taxon>Galeomorphii</taxon>
        <taxon>Galeoidea</taxon>
        <taxon>Carcharhiniformes</taxon>
        <taxon>Scyliorhinidae</taxon>
        <taxon>Scyliorhinus</taxon>
    </lineage>
</organism>
<comment type="caution">
    <text evidence="2">The sequence shown here is derived from an EMBL/GenBank/DDBJ whole genome shotgun (WGS) entry which is preliminary data.</text>
</comment>
<protein>
    <submittedName>
        <fullName evidence="2">Uncharacterized protein</fullName>
    </submittedName>
</protein>
<feature type="region of interest" description="Disordered" evidence="1">
    <location>
        <begin position="1"/>
        <end position="61"/>
    </location>
</feature>
<dbReference type="OrthoDB" id="5975019at2759"/>
<proteinExistence type="predicted"/>
<dbReference type="AlphaFoldDB" id="A0A401NSM9"/>